<dbReference type="RefSeq" id="WP_084344429.1">
    <property type="nucleotide sequence ID" value="NZ_CP082781.1"/>
</dbReference>
<dbReference type="Proteomes" id="UP001199642">
    <property type="component" value="Chromosome"/>
</dbReference>
<feature type="transmembrane region" description="Helical" evidence="2">
    <location>
        <begin position="28"/>
        <end position="45"/>
    </location>
</feature>
<evidence type="ECO:0000313" key="4">
    <source>
        <dbReference type="Proteomes" id="UP001199642"/>
    </source>
</evidence>
<accession>A0ABY3RTQ9</accession>
<sequence>MRKSRTAPSLTSLPRAPRDEAKGRARQYIVTMSIRVACLLLMVVVTPYGWYTWLFALAAIVLPYIAVVFANAGDDSTETVIESPQLGITAAPTEPAPPASDEGRPTLRIQETGSTPADPDPGAAR</sequence>
<evidence type="ECO:0000256" key="2">
    <source>
        <dbReference type="SAM" id="Phobius"/>
    </source>
</evidence>
<name>A0ABY3RTQ9_9MICO</name>
<keyword evidence="4" id="KW-1185">Reference proteome</keyword>
<proteinExistence type="predicted"/>
<keyword evidence="2" id="KW-0472">Membrane</keyword>
<evidence type="ECO:0000313" key="3">
    <source>
        <dbReference type="EMBL" id="UGS27344.1"/>
    </source>
</evidence>
<gene>
    <name evidence="3" type="ORF">K8F61_03815</name>
</gene>
<dbReference type="Pfam" id="PF11298">
    <property type="entry name" value="DUF3099"/>
    <property type="match status" value="1"/>
</dbReference>
<organism evidence="3 4">
    <name type="scientific">Microbacterium resistens</name>
    <dbReference type="NCBI Taxonomy" id="156977"/>
    <lineage>
        <taxon>Bacteria</taxon>
        <taxon>Bacillati</taxon>
        <taxon>Actinomycetota</taxon>
        <taxon>Actinomycetes</taxon>
        <taxon>Micrococcales</taxon>
        <taxon>Microbacteriaceae</taxon>
        <taxon>Microbacterium</taxon>
    </lineage>
</organism>
<protein>
    <submittedName>
        <fullName evidence="3">DUF3099 domain-containing protein</fullName>
    </submittedName>
</protein>
<dbReference type="InterPro" id="IPR021449">
    <property type="entry name" value="DUF3099"/>
</dbReference>
<reference evidence="3 4" key="1">
    <citation type="submission" date="2023-01" db="EMBL/GenBank/DDBJ databases">
        <title>Characterization of estradiol degrading bacteria Microbacterium sp. MZT7 and reveal degrading genes through genome analysis.</title>
        <authorList>
            <person name="Hao P."/>
            <person name="Gao Y."/>
        </authorList>
    </citation>
    <scope>NUCLEOTIDE SEQUENCE [LARGE SCALE GENOMIC DNA]</scope>
    <source>
        <strain evidence="3 4">MZT7</strain>
    </source>
</reference>
<dbReference type="EMBL" id="CP082781">
    <property type="protein sequence ID" value="UGS27344.1"/>
    <property type="molecule type" value="Genomic_DNA"/>
</dbReference>
<keyword evidence="2" id="KW-0812">Transmembrane</keyword>
<feature type="transmembrane region" description="Helical" evidence="2">
    <location>
        <begin position="51"/>
        <end position="70"/>
    </location>
</feature>
<keyword evidence="2" id="KW-1133">Transmembrane helix</keyword>
<evidence type="ECO:0000256" key="1">
    <source>
        <dbReference type="SAM" id="MobiDB-lite"/>
    </source>
</evidence>
<feature type="region of interest" description="Disordered" evidence="1">
    <location>
        <begin position="80"/>
        <end position="125"/>
    </location>
</feature>